<dbReference type="PROSITE" id="PS00571">
    <property type="entry name" value="AMIDASES"/>
    <property type="match status" value="1"/>
</dbReference>
<dbReference type="InterPro" id="IPR000120">
    <property type="entry name" value="Amidase"/>
</dbReference>
<dbReference type="PANTHER" id="PTHR11895">
    <property type="entry name" value="TRANSAMIDASE"/>
    <property type="match status" value="1"/>
</dbReference>
<dbReference type="Gene3D" id="3.90.1300.10">
    <property type="entry name" value="Amidase signature (AS) domain"/>
    <property type="match status" value="1"/>
</dbReference>
<dbReference type="GeneID" id="34341947"/>
<dbReference type="KEGG" id="msho:MSHO_32750"/>
<evidence type="ECO:0000313" key="6">
    <source>
        <dbReference type="Proteomes" id="UP000467164"/>
    </source>
</evidence>
<dbReference type="AlphaFoldDB" id="A0A7I7LE96"/>
<reference evidence="5 6" key="1">
    <citation type="journal article" date="2019" name="Emerg. Microbes Infect.">
        <title>Comprehensive subspecies identification of 175 nontuberculous mycobacteria species based on 7547 genomic profiles.</title>
        <authorList>
            <person name="Matsumoto Y."/>
            <person name="Kinjo T."/>
            <person name="Motooka D."/>
            <person name="Nabeya D."/>
            <person name="Jung N."/>
            <person name="Uechi K."/>
            <person name="Horii T."/>
            <person name="Iida T."/>
            <person name="Fujita J."/>
            <person name="Nakamura S."/>
        </authorList>
    </citation>
    <scope>NUCLEOTIDE SEQUENCE [LARGE SCALE GENOMIC DNA]</scope>
    <source>
        <strain evidence="5 6">JCM 12657</strain>
    </source>
</reference>
<feature type="domain" description="Amidase" evidence="4">
    <location>
        <begin position="39"/>
        <end position="460"/>
    </location>
</feature>
<proteinExistence type="inferred from homology"/>
<dbReference type="EMBL" id="AP022572">
    <property type="protein sequence ID" value="BBX57930.1"/>
    <property type="molecule type" value="Genomic_DNA"/>
</dbReference>
<dbReference type="RefSeq" id="WP_012395290.1">
    <property type="nucleotide sequence ID" value="NZ_AP022572.1"/>
</dbReference>
<evidence type="ECO:0000256" key="1">
    <source>
        <dbReference type="ARBA" id="ARBA00001311"/>
    </source>
</evidence>
<accession>A0A7I7LE96</accession>
<evidence type="ECO:0000256" key="2">
    <source>
        <dbReference type="ARBA" id="ARBA00009199"/>
    </source>
</evidence>
<dbReference type="EC" id="3.5.1.4" evidence="3"/>
<dbReference type="SUPFAM" id="SSF75304">
    <property type="entry name" value="Amidase signature (AS) enzymes"/>
    <property type="match status" value="1"/>
</dbReference>
<organism evidence="5 6">
    <name type="scientific">Mycobacterium shottsii</name>
    <dbReference type="NCBI Taxonomy" id="133549"/>
    <lineage>
        <taxon>Bacteria</taxon>
        <taxon>Bacillati</taxon>
        <taxon>Actinomycetota</taxon>
        <taxon>Actinomycetes</taxon>
        <taxon>Mycobacteriales</taxon>
        <taxon>Mycobacteriaceae</taxon>
        <taxon>Mycobacterium</taxon>
        <taxon>Mycobacterium ulcerans group</taxon>
    </lineage>
</organism>
<dbReference type="PANTHER" id="PTHR11895:SF7">
    <property type="entry name" value="GLUTAMYL-TRNA(GLN) AMIDOTRANSFERASE SUBUNIT A, MITOCHONDRIAL"/>
    <property type="match status" value="1"/>
</dbReference>
<evidence type="ECO:0000313" key="5">
    <source>
        <dbReference type="EMBL" id="BBX57930.1"/>
    </source>
</evidence>
<comment type="similarity">
    <text evidence="2">Belongs to the amidase family.</text>
</comment>
<name>A0A7I7LE96_9MYCO</name>
<gene>
    <name evidence="5" type="primary">amiA2</name>
    <name evidence="5" type="ORF">MSHO_32750</name>
</gene>
<sequence>MVGASGFASGAVSGSGGPRLPTLTDLLYQLASGSVTSVELTRRSLREIEVSQSTLNAFRVVLTESALADAAAADRRRAAGDAAPLLGIPIAVKDDVDVAGVPTAFGTQGYVRPAAHDSEVVRRLKAAGAVIIGKTNTCELGQWPFTSGPGFGHTRNPWARRHTPGGSSGGSAAAVAAGLVTAAIGSDGAGSIRVPAAWTHLVGIKPQRGRISTWPWPETFNGITVNGVLARTVADAALVLDAASGNVEGDLHKPAPLTASDYVGIAPGPLKIAMSTRFPYTGFRAKLHPEILAATRRVGEQLQLLGHTVERGNPDYGLRLSWDFLARSTAGLWEWAECLGDGVTLDPRTVTNMRAGHALSQAILRNARHHEAAAQRRVGSIFDIVDVVLAPTTAQPPPLARAFDDMGGLATDRAIIAACPLTWPWNLLGWPSINVPAGFTVDGLPIGVQLMGPAESEGLLISLAAELEAVSGWATKQPKVWWNTGTSTPPIHSVRPPRR</sequence>
<comment type="catalytic activity">
    <reaction evidence="1">
        <text>a monocarboxylic acid amide + H2O = a monocarboxylate + NH4(+)</text>
        <dbReference type="Rhea" id="RHEA:12020"/>
        <dbReference type="ChEBI" id="CHEBI:15377"/>
        <dbReference type="ChEBI" id="CHEBI:28938"/>
        <dbReference type="ChEBI" id="CHEBI:35757"/>
        <dbReference type="ChEBI" id="CHEBI:83628"/>
        <dbReference type="EC" id="3.5.1.4"/>
    </reaction>
</comment>
<dbReference type="GO" id="GO:0004040">
    <property type="term" value="F:amidase activity"/>
    <property type="evidence" value="ECO:0007669"/>
    <property type="project" value="UniProtKB-EC"/>
</dbReference>
<keyword evidence="6" id="KW-1185">Reference proteome</keyword>
<dbReference type="Proteomes" id="UP000467164">
    <property type="component" value="Chromosome"/>
</dbReference>
<dbReference type="Pfam" id="PF01425">
    <property type="entry name" value="Amidase"/>
    <property type="match status" value="1"/>
</dbReference>
<dbReference type="InterPro" id="IPR020556">
    <property type="entry name" value="Amidase_CS"/>
</dbReference>
<evidence type="ECO:0000259" key="4">
    <source>
        <dbReference type="Pfam" id="PF01425"/>
    </source>
</evidence>
<dbReference type="InterPro" id="IPR036928">
    <property type="entry name" value="AS_sf"/>
</dbReference>
<evidence type="ECO:0000256" key="3">
    <source>
        <dbReference type="ARBA" id="ARBA00012922"/>
    </source>
</evidence>
<dbReference type="NCBIfam" id="NF004717">
    <property type="entry name" value="PRK06061.1"/>
    <property type="match status" value="1"/>
</dbReference>
<dbReference type="InterPro" id="IPR023631">
    <property type="entry name" value="Amidase_dom"/>
</dbReference>
<protein>
    <recommendedName>
        <fullName evidence="3">amidase</fullName>
        <ecNumber evidence="3">3.5.1.4</ecNumber>
    </recommendedName>
</protein>